<dbReference type="EMBL" id="BK032683">
    <property type="protein sequence ID" value="DAF54982.1"/>
    <property type="molecule type" value="Genomic_DNA"/>
</dbReference>
<reference evidence="1" key="1">
    <citation type="journal article" date="2021" name="Proc. Natl. Acad. Sci. U.S.A.">
        <title>A Catalog of Tens of Thousands of Viruses from Human Metagenomes Reveals Hidden Associations with Chronic Diseases.</title>
        <authorList>
            <person name="Tisza M.J."/>
            <person name="Buck C.B."/>
        </authorList>
    </citation>
    <scope>NUCLEOTIDE SEQUENCE</scope>
    <source>
        <strain evidence="1">CtHOG1</strain>
    </source>
</reference>
<name>A0A8S5SVJ6_9CAUD</name>
<accession>A0A8S5SVJ6</accession>
<organism evidence="1">
    <name type="scientific">Siphoviridae sp. ctHOG1</name>
    <dbReference type="NCBI Taxonomy" id="2827829"/>
    <lineage>
        <taxon>Viruses</taxon>
        <taxon>Duplodnaviria</taxon>
        <taxon>Heunggongvirae</taxon>
        <taxon>Uroviricota</taxon>
        <taxon>Caudoviricetes</taxon>
    </lineage>
</organism>
<protein>
    <submittedName>
        <fullName evidence="1">Uncharacterized protein</fullName>
    </submittedName>
</protein>
<sequence length="97" mass="11429">MKPQTKTYKHVIDLYFESVPHSIRTFSVHGNTLIYIEYEDYLSEHHVTEAIRRLLGTSVLLSIKRNCSERLFQEIQQRYGPSMSQLELCTVMSEYEA</sequence>
<proteinExistence type="predicted"/>
<evidence type="ECO:0000313" key="1">
    <source>
        <dbReference type="EMBL" id="DAF54982.1"/>
    </source>
</evidence>